<comment type="caution">
    <text evidence="2">The sequence shown here is derived from an EMBL/GenBank/DDBJ whole genome shotgun (WGS) entry which is preliminary data.</text>
</comment>
<dbReference type="AlphaFoldDB" id="A0A328PFP0"/>
<gene>
    <name evidence="2" type="ORF">DPC56_08085</name>
</gene>
<keyword evidence="3" id="KW-1185">Reference proteome</keyword>
<proteinExistence type="predicted"/>
<feature type="transmembrane region" description="Helical" evidence="1">
    <location>
        <begin position="61"/>
        <end position="79"/>
    </location>
</feature>
<keyword evidence="1" id="KW-0812">Transmembrane</keyword>
<keyword evidence="1" id="KW-0472">Membrane</keyword>
<protein>
    <submittedName>
        <fullName evidence="2">Uncharacterized protein</fullName>
    </submittedName>
</protein>
<evidence type="ECO:0000313" key="3">
    <source>
        <dbReference type="Proteomes" id="UP000249782"/>
    </source>
</evidence>
<accession>A0A328PFP0</accession>
<evidence type="ECO:0000256" key="1">
    <source>
        <dbReference type="SAM" id="Phobius"/>
    </source>
</evidence>
<feature type="transmembrane region" description="Helical" evidence="1">
    <location>
        <begin position="31"/>
        <end position="49"/>
    </location>
</feature>
<reference evidence="2 3" key="1">
    <citation type="submission" date="2018-06" db="EMBL/GenBank/DDBJ databases">
        <title>Draft genome sequence of hyperthermophilic methanogen Methanothermobacter tenebrarum sp. MCM-B 1447.</title>
        <authorList>
            <person name="Pore S.D."/>
            <person name="Dagar S."/>
            <person name="Dhakephalkar P.K."/>
        </authorList>
    </citation>
    <scope>NUCLEOTIDE SEQUENCE [LARGE SCALE GENOMIC DNA]</scope>
    <source>
        <strain evidence="2 3">MCM B 1447</strain>
    </source>
</reference>
<dbReference type="Proteomes" id="UP000249782">
    <property type="component" value="Unassembled WGS sequence"/>
</dbReference>
<evidence type="ECO:0000313" key="2">
    <source>
        <dbReference type="EMBL" id="RAO78436.1"/>
    </source>
</evidence>
<organism evidence="2 3">
    <name type="scientific">Methanothermobacter tenebrarum</name>
    <dbReference type="NCBI Taxonomy" id="680118"/>
    <lineage>
        <taxon>Archaea</taxon>
        <taxon>Methanobacteriati</taxon>
        <taxon>Methanobacteriota</taxon>
        <taxon>Methanomada group</taxon>
        <taxon>Methanobacteria</taxon>
        <taxon>Methanobacteriales</taxon>
        <taxon>Methanobacteriaceae</taxon>
        <taxon>Methanothermobacter</taxon>
    </lineage>
</organism>
<dbReference type="EMBL" id="QLOE01000020">
    <property type="protein sequence ID" value="RAO78436.1"/>
    <property type="molecule type" value="Genomic_DNA"/>
</dbReference>
<name>A0A328PFP0_9EURY</name>
<sequence length="81" mass="9420">MDYESLLDILYSLLCLDIILFSIGIKHFNGLIPIADLLGLFIFSLLFWLQFKLKEREDEIRWLMAITFVVGSSFSWMATAL</sequence>
<keyword evidence="1" id="KW-1133">Transmembrane helix</keyword>
<feature type="transmembrane region" description="Helical" evidence="1">
    <location>
        <begin position="7"/>
        <end position="25"/>
    </location>
</feature>